<sequence length="49" mass="5973">MFIFISAFRGRNIGNDTCKYLDLFNKIRFKSIIELKDRYEIGYLYLNKM</sequence>
<accession>A0A133N6S6</accession>
<dbReference type="EMBL" id="LRPU01000071">
    <property type="protein sequence ID" value="KXA11978.1"/>
    <property type="molecule type" value="Genomic_DNA"/>
</dbReference>
<feature type="non-terminal residue" evidence="1">
    <location>
        <position position="49"/>
    </location>
</feature>
<reference evidence="1 2" key="1">
    <citation type="submission" date="2016-01" db="EMBL/GenBank/DDBJ databases">
        <authorList>
            <person name="Oliw E.H."/>
        </authorList>
    </citation>
    <scope>NUCLEOTIDE SEQUENCE [LARGE SCALE GENOMIC DNA]</scope>
    <source>
        <strain evidence="1 2">MJR7757A</strain>
    </source>
</reference>
<comment type="caution">
    <text evidence="1">The sequence shown here is derived from an EMBL/GenBank/DDBJ whole genome shotgun (WGS) entry which is preliminary data.</text>
</comment>
<proteinExistence type="predicted"/>
<dbReference type="Proteomes" id="UP000070646">
    <property type="component" value="Unassembled WGS sequence"/>
</dbReference>
<organism evidence="1 2">
    <name type="scientific">Clostridium perfringens</name>
    <dbReference type="NCBI Taxonomy" id="1502"/>
    <lineage>
        <taxon>Bacteria</taxon>
        <taxon>Bacillati</taxon>
        <taxon>Bacillota</taxon>
        <taxon>Clostridia</taxon>
        <taxon>Eubacteriales</taxon>
        <taxon>Clostridiaceae</taxon>
        <taxon>Clostridium</taxon>
    </lineage>
</organism>
<name>A0A133N6S6_CLOPF</name>
<protein>
    <submittedName>
        <fullName evidence="1">Uncharacterized protein</fullName>
    </submittedName>
</protein>
<evidence type="ECO:0000313" key="1">
    <source>
        <dbReference type="EMBL" id="KXA11978.1"/>
    </source>
</evidence>
<gene>
    <name evidence="1" type="ORF">HMPREF3222_01485</name>
</gene>
<dbReference type="AlphaFoldDB" id="A0A133N6S6"/>
<evidence type="ECO:0000313" key="2">
    <source>
        <dbReference type="Proteomes" id="UP000070646"/>
    </source>
</evidence>